<name>A0A5B8CT19_9PROT</name>
<evidence type="ECO:0000313" key="2">
    <source>
        <dbReference type="EMBL" id="QDC44462.1"/>
    </source>
</evidence>
<feature type="signal peptide" evidence="1">
    <location>
        <begin position="1"/>
        <end position="23"/>
    </location>
</feature>
<dbReference type="EMBL" id="CP040946">
    <property type="protein sequence ID" value="QDC44462.1"/>
    <property type="molecule type" value="Genomic_DNA"/>
</dbReference>
<proteinExistence type="predicted"/>
<sequence length="84" mass="8825">MKSVLKNVIACSVFMLASVAAHATAQDEALARVVLNANGPIKHDAAPNSLNFDLRTVAYRDLSADMASSDDDQADSSDADTMLA</sequence>
<feature type="chain" id="PRO_5022681740" evidence="1">
    <location>
        <begin position="24"/>
        <end position="84"/>
    </location>
</feature>
<keyword evidence="3" id="KW-1185">Reference proteome</keyword>
<organism evidence="2 3">
    <name type="scientific">Methylophilus medardicus</name>
    <dbReference type="NCBI Taxonomy" id="2588534"/>
    <lineage>
        <taxon>Bacteria</taxon>
        <taxon>Pseudomonadati</taxon>
        <taxon>Pseudomonadota</taxon>
        <taxon>Betaproteobacteria</taxon>
        <taxon>Nitrosomonadales</taxon>
        <taxon>Methylophilaceae</taxon>
        <taxon>Methylophilus</taxon>
    </lineage>
</organism>
<dbReference type="Proteomes" id="UP000311008">
    <property type="component" value="Chromosome"/>
</dbReference>
<evidence type="ECO:0000256" key="1">
    <source>
        <dbReference type="SAM" id="SignalP"/>
    </source>
</evidence>
<accession>A0A5B8CT19</accession>
<dbReference type="RefSeq" id="WP_140003793.1">
    <property type="nucleotide sequence ID" value="NZ_CP040946.1"/>
</dbReference>
<dbReference type="AlphaFoldDB" id="A0A5B8CT19"/>
<keyword evidence="1" id="KW-0732">Signal</keyword>
<gene>
    <name evidence="2" type="ORF">FIU01_07950</name>
</gene>
<protein>
    <submittedName>
        <fullName evidence="2">Uncharacterized protein</fullName>
    </submittedName>
</protein>
<dbReference type="KEGG" id="mmec:FIU01_07950"/>
<reference evidence="3" key="1">
    <citation type="journal article" date="2019" name="ISME J.">
        <title>Evolution in action: habitat transition from sediment to the pelagial leads to genome streamlining in Methylophilaceae.</title>
        <authorList>
            <person name="Salcher M."/>
            <person name="Schaefle D."/>
            <person name="Kaspar M."/>
            <person name="Neuenschwander S.M."/>
            <person name="Ghai R."/>
        </authorList>
    </citation>
    <scope>NUCLEOTIDE SEQUENCE [LARGE SCALE GENOMIC DNA]</scope>
    <source>
        <strain evidence="3">MMS-M-51</strain>
    </source>
</reference>
<evidence type="ECO:0000313" key="3">
    <source>
        <dbReference type="Proteomes" id="UP000311008"/>
    </source>
</evidence>